<keyword evidence="8" id="KW-0539">Nucleus</keyword>
<evidence type="ECO:0000256" key="1">
    <source>
        <dbReference type="ARBA" id="ARBA00004123"/>
    </source>
</evidence>
<evidence type="ECO:0000259" key="12">
    <source>
        <dbReference type="PROSITE" id="PS50089"/>
    </source>
</evidence>
<dbReference type="AlphaFoldDB" id="A0AAD5DZE1"/>
<dbReference type="PROSITE" id="PS51032">
    <property type="entry name" value="AP2_ERF"/>
    <property type="match status" value="1"/>
</dbReference>
<comment type="caution">
    <text evidence="14">The sequence shown here is derived from an EMBL/GenBank/DDBJ whole genome shotgun (WGS) entry which is preliminary data.</text>
</comment>
<dbReference type="InterPro" id="IPR053250">
    <property type="entry name" value="Glycosyltransferase_77"/>
</dbReference>
<dbReference type="Gene3D" id="3.30.730.10">
    <property type="entry name" value="AP2/ERF domain"/>
    <property type="match status" value="1"/>
</dbReference>
<dbReference type="GO" id="GO:0003677">
    <property type="term" value="F:DNA binding"/>
    <property type="evidence" value="ECO:0007669"/>
    <property type="project" value="UniProtKB-KW"/>
</dbReference>
<dbReference type="InterPro" id="IPR016177">
    <property type="entry name" value="DNA-bd_dom_sf"/>
</dbReference>
<dbReference type="SMART" id="SM00380">
    <property type="entry name" value="AP2"/>
    <property type="match status" value="1"/>
</dbReference>
<dbReference type="InterPro" id="IPR001471">
    <property type="entry name" value="AP2/ERF_dom"/>
</dbReference>
<evidence type="ECO:0000256" key="8">
    <source>
        <dbReference type="ARBA" id="ARBA00023242"/>
    </source>
</evidence>
<evidence type="ECO:0000256" key="4">
    <source>
        <dbReference type="ARBA" id="ARBA00022833"/>
    </source>
</evidence>
<evidence type="ECO:0000313" key="15">
    <source>
        <dbReference type="Proteomes" id="UP001205105"/>
    </source>
</evidence>
<evidence type="ECO:0000256" key="3">
    <source>
        <dbReference type="ARBA" id="ARBA00022771"/>
    </source>
</evidence>
<comment type="subcellular location">
    <subcellularLocation>
        <location evidence="1">Nucleus</location>
    </subcellularLocation>
</comment>
<evidence type="ECO:0000256" key="11">
    <source>
        <dbReference type="SAM" id="Phobius"/>
    </source>
</evidence>
<keyword evidence="11" id="KW-1133">Transmembrane helix</keyword>
<dbReference type="InterPro" id="IPR001841">
    <property type="entry name" value="Znf_RING"/>
</dbReference>
<keyword evidence="2" id="KW-0479">Metal-binding</keyword>
<dbReference type="GO" id="GO:0052636">
    <property type="term" value="F:arabinosyltransferase activity"/>
    <property type="evidence" value="ECO:0007669"/>
    <property type="project" value="TreeGrafter"/>
</dbReference>
<keyword evidence="7" id="KW-0804">Transcription</keyword>
<feature type="compositionally biased region" description="Low complexity" evidence="10">
    <location>
        <begin position="976"/>
        <end position="991"/>
    </location>
</feature>
<evidence type="ECO:0000256" key="6">
    <source>
        <dbReference type="ARBA" id="ARBA00023125"/>
    </source>
</evidence>
<dbReference type="InterPro" id="IPR005069">
    <property type="entry name" value="Nucl-diP-sugar_transferase"/>
</dbReference>
<feature type="domain" description="AP2/ERF" evidence="13">
    <location>
        <begin position="855"/>
        <end position="910"/>
    </location>
</feature>
<feature type="compositionally biased region" description="Low complexity" evidence="10">
    <location>
        <begin position="772"/>
        <end position="783"/>
    </location>
</feature>
<dbReference type="EMBL" id="JADXDR010000015">
    <property type="protein sequence ID" value="KAI7845558.1"/>
    <property type="molecule type" value="Genomic_DNA"/>
</dbReference>
<dbReference type="SUPFAM" id="SSF54171">
    <property type="entry name" value="DNA-binding domain"/>
    <property type="match status" value="1"/>
</dbReference>
<dbReference type="Gene3D" id="3.30.40.10">
    <property type="entry name" value="Zinc/RING finger domain, C3HC4 (zinc finger)"/>
    <property type="match status" value="1"/>
</dbReference>
<feature type="compositionally biased region" description="Low complexity" evidence="10">
    <location>
        <begin position="815"/>
        <end position="824"/>
    </location>
</feature>
<keyword evidence="3 9" id="KW-0863">Zinc-finger</keyword>
<dbReference type="GO" id="GO:0005794">
    <property type="term" value="C:Golgi apparatus"/>
    <property type="evidence" value="ECO:0007669"/>
    <property type="project" value="TreeGrafter"/>
</dbReference>
<keyword evidence="6" id="KW-0238">DNA-binding</keyword>
<evidence type="ECO:0000259" key="13">
    <source>
        <dbReference type="PROSITE" id="PS51032"/>
    </source>
</evidence>
<dbReference type="PROSITE" id="PS50089">
    <property type="entry name" value="ZF_RING_2"/>
    <property type="match status" value="1"/>
</dbReference>
<dbReference type="CDD" id="cd16531">
    <property type="entry name" value="RING-HC_RING1-like"/>
    <property type="match status" value="1"/>
</dbReference>
<feature type="region of interest" description="Disordered" evidence="10">
    <location>
        <begin position="815"/>
        <end position="855"/>
    </location>
</feature>
<gene>
    <name evidence="14" type="ORF">COHA_000849</name>
</gene>
<dbReference type="GO" id="GO:0005634">
    <property type="term" value="C:nucleus"/>
    <property type="evidence" value="ECO:0007669"/>
    <property type="project" value="UniProtKB-SubCell"/>
</dbReference>
<dbReference type="PANTHER" id="PTHR46936">
    <property type="entry name" value="ARABINOSYLTRANSFERASE XEG113"/>
    <property type="match status" value="1"/>
</dbReference>
<reference evidence="14" key="1">
    <citation type="submission" date="2020-11" db="EMBL/GenBank/DDBJ databases">
        <title>Chlorella ohadii genome sequencing and assembly.</title>
        <authorList>
            <person name="Murik O."/>
            <person name="Treves H."/>
            <person name="Kedem I."/>
            <person name="Shotland Y."/>
            <person name="Kaplan A."/>
        </authorList>
    </citation>
    <scope>NUCLEOTIDE SEQUENCE</scope>
    <source>
        <strain evidence="14">1</strain>
    </source>
</reference>
<feature type="region of interest" description="Disordered" evidence="10">
    <location>
        <begin position="951"/>
        <end position="1027"/>
    </location>
</feature>
<feature type="domain" description="RING-type" evidence="12">
    <location>
        <begin position="664"/>
        <end position="705"/>
    </location>
</feature>
<dbReference type="SMART" id="SM00184">
    <property type="entry name" value="RING"/>
    <property type="match status" value="1"/>
</dbReference>
<dbReference type="PROSITE" id="PS00518">
    <property type="entry name" value="ZF_RING_1"/>
    <property type="match status" value="1"/>
</dbReference>
<feature type="compositionally biased region" description="Low complexity" evidence="10">
    <location>
        <begin position="1003"/>
        <end position="1015"/>
    </location>
</feature>
<dbReference type="GO" id="GO:0008270">
    <property type="term" value="F:zinc ion binding"/>
    <property type="evidence" value="ECO:0007669"/>
    <property type="project" value="UniProtKB-KW"/>
</dbReference>
<feature type="transmembrane region" description="Helical" evidence="11">
    <location>
        <begin position="20"/>
        <end position="41"/>
    </location>
</feature>
<dbReference type="GO" id="GO:0052325">
    <property type="term" value="P:cell wall pectin biosynthetic process"/>
    <property type="evidence" value="ECO:0007669"/>
    <property type="project" value="TreeGrafter"/>
</dbReference>
<dbReference type="Pfam" id="PF03407">
    <property type="entry name" value="Nucleotid_trans"/>
    <property type="match status" value="1"/>
</dbReference>
<protein>
    <recommendedName>
        <fullName evidence="16">Glycosyltransferase</fullName>
    </recommendedName>
</protein>
<name>A0AAD5DZE1_9CHLO</name>
<evidence type="ECO:0008006" key="16">
    <source>
        <dbReference type="Google" id="ProtNLM"/>
    </source>
</evidence>
<dbReference type="PROSITE" id="PS51257">
    <property type="entry name" value="PROKAR_LIPOPROTEIN"/>
    <property type="match status" value="1"/>
</dbReference>
<dbReference type="InterPro" id="IPR013083">
    <property type="entry name" value="Znf_RING/FYVE/PHD"/>
</dbReference>
<keyword evidence="11" id="KW-0472">Membrane</keyword>
<keyword evidence="5" id="KW-0805">Transcription regulation</keyword>
<feature type="region of interest" description="Disordered" evidence="10">
    <location>
        <begin position="78"/>
        <end position="140"/>
    </location>
</feature>
<feature type="compositionally biased region" description="Low complexity" evidence="10">
    <location>
        <begin position="109"/>
        <end position="128"/>
    </location>
</feature>
<dbReference type="SUPFAM" id="SSF57850">
    <property type="entry name" value="RING/U-box"/>
    <property type="match status" value="1"/>
</dbReference>
<evidence type="ECO:0000256" key="7">
    <source>
        <dbReference type="ARBA" id="ARBA00023163"/>
    </source>
</evidence>
<evidence type="ECO:0000256" key="5">
    <source>
        <dbReference type="ARBA" id="ARBA00023015"/>
    </source>
</evidence>
<evidence type="ECO:0000256" key="9">
    <source>
        <dbReference type="PROSITE-ProRule" id="PRU00175"/>
    </source>
</evidence>
<proteinExistence type="predicted"/>
<sequence>MAKVDELQLQLLRKGRVTPLKLACVLLFLLTTSGCLVYFFALQPMRQLYWGVYARVRPMVSEQDLAAARGAAQSAAAQGSVAAAQQPTSTADQPRMEGSSAENVREHPTQQQATEKQTEQQQQLQQEAGPGGGTAAGSPHSLTKELVQRVAQDDMVVVTWANFHYRDFVMNWVEHLRSTGCEAFIVGAMDDKLLEFLLERNVPTFSMSSGLSLGDFGWGSPTFHKMGREKINLLHSFTQLGFSVLISDVDTVWLRNPLPYMKQYPDADVLTSSDHLGNTVTDEGLELWPQAASAANIGIMLFRPRANALAKEWVEELEKDANAWDQNVFNALFTRGAKPSEGSQRLFECYNGQLRCGILPVSIFCSGHTGFTQRMPDKLGLKPFVDPPAYFQHNPGFLLLDEPVPQALLDAARTVNRDFTLQATMPHFELVNHQLRQLRVMFALAQITGRAVILPSLWCGMDRWWAPHAGVIPGSALELPYRCPADHVLDLEAMTADLAEDQFGPAIAFREYSFLQNPQAAELNKSVVTLQVCQDAAQDGCVDGGDVSGGKLRPQLNDQQLKALLTQGQAAQAKVLRFTGPVERLFSSWADDTAAQRFKRRLDLYGSIWCCVNAHPGHVWYNFFHDQLPHTDRHGRLVEGKWQPVTGPLRVELDLEAIVEHCRCSICFGICKDTRAISACMHRFCKTCIEAWLRAQIENHCPQCRVKFSSKRDCKPDPNFDLLLAAIFGDVEAFEQRMLEPSAEVLERAKAVGQQIAEAAYRRPSPPLQRDQQPSSSPEPQQPADAVVHVRVARQDAEEAASGAAAAAAAAAGAAGAAPRAPSSKRPPPPSLGDGKRQKLAGVGDLGHDDDANTQYRGVRFQGDNWQARTKRNGKELSLGLYNTAEEAGMAYDLDRLQQQGGKAQRLNFPLLRQHYKQILADLADMLTPDGLLDFLAVAVQAAVKAARNVPGATAPENTGPAAASMLNPRRPATSPATAVQPLAAAAALPARQSGQHERPQEAEPVAAAAATSAHAESDSDFEEQPELPPLEQAAAARDHAEQLAATCSLAAGLSLSSTAHVRLEAGSGLAWRMTCLACPVGATVGQLAEVVAVGLEQQYGLPTGTAAVGFCVASDLDATADFDALCQEDADSGVLLLRSHVDVRGLLSMLEDPLADLCLEYHGPTVGACGATHAAPTQQGSLLIAGTC</sequence>
<dbReference type="InterPro" id="IPR036955">
    <property type="entry name" value="AP2/ERF_dom_sf"/>
</dbReference>
<feature type="region of interest" description="Disordered" evidence="10">
    <location>
        <begin position="760"/>
        <end position="786"/>
    </location>
</feature>
<evidence type="ECO:0000256" key="10">
    <source>
        <dbReference type="SAM" id="MobiDB-lite"/>
    </source>
</evidence>
<keyword evidence="15" id="KW-1185">Reference proteome</keyword>
<evidence type="ECO:0000313" key="14">
    <source>
        <dbReference type="EMBL" id="KAI7845558.1"/>
    </source>
</evidence>
<dbReference type="GO" id="GO:0003700">
    <property type="term" value="F:DNA-binding transcription factor activity"/>
    <property type="evidence" value="ECO:0007669"/>
    <property type="project" value="InterPro"/>
</dbReference>
<dbReference type="InterPro" id="IPR017907">
    <property type="entry name" value="Znf_RING_CS"/>
</dbReference>
<keyword evidence="11" id="KW-0812">Transmembrane</keyword>
<keyword evidence="4" id="KW-0862">Zinc</keyword>
<dbReference type="Pfam" id="PF13923">
    <property type="entry name" value="zf-C3HC4_2"/>
    <property type="match status" value="1"/>
</dbReference>
<evidence type="ECO:0000256" key="2">
    <source>
        <dbReference type="ARBA" id="ARBA00022723"/>
    </source>
</evidence>
<organism evidence="14 15">
    <name type="scientific">Chlorella ohadii</name>
    <dbReference type="NCBI Taxonomy" id="2649997"/>
    <lineage>
        <taxon>Eukaryota</taxon>
        <taxon>Viridiplantae</taxon>
        <taxon>Chlorophyta</taxon>
        <taxon>core chlorophytes</taxon>
        <taxon>Trebouxiophyceae</taxon>
        <taxon>Chlorellales</taxon>
        <taxon>Chlorellaceae</taxon>
        <taxon>Chlorella clade</taxon>
        <taxon>Chlorella</taxon>
    </lineage>
</organism>
<dbReference type="PANTHER" id="PTHR46936:SF1">
    <property type="entry name" value="ARABINOSYLTRANSFERASE XEG113"/>
    <property type="match status" value="1"/>
</dbReference>
<accession>A0AAD5DZE1</accession>
<dbReference type="Proteomes" id="UP001205105">
    <property type="component" value="Unassembled WGS sequence"/>
</dbReference>